<evidence type="ECO:0000313" key="3">
    <source>
        <dbReference type="Proteomes" id="UP000644441"/>
    </source>
</evidence>
<sequence length="206" mass="23422">MRWYQDRLFPKLLDWATRPLYRDRQRLLQGARGRVLELGIGTGANLALYGDAVSEIHGLEPEAAMLALARRHAREAGVRQPLHLLQGDARRLPYPDGHFDTVVACLVFCTIPEPELAAREMHRVLAPGGRLLLLEHIASGRPRTFRWQRRVDPLWHHLACGCHLTRPTPDTLRDAGFDLSDTRVFRHRKLPGLMAELLQGSARRAD</sequence>
<dbReference type="PANTHER" id="PTHR45036">
    <property type="entry name" value="METHYLTRANSFERASE LIKE 7B"/>
    <property type="match status" value="1"/>
</dbReference>
<organism evidence="2 3">
    <name type="scientific">Alloalcanivorax venustensis ISO4</name>
    <dbReference type="NCBI Taxonomy" id="1177184"/>
    <lineage>
        <taxon>Bacteria</taxon>
        <taxon>Pseudomonadati</taxon>
        <taxon>Pseudomonadota</taxon>
        <taxon>Gammaproteobacteria</taxon>
        <taxon>Oceanospirillales</taxon>
        <taxon>Alcanivoracaceae</taxon>
        <taxon>Alloalcanivorax</taxon>
    </lineage>
</organism>
<reference evidence="2 3" key="1">
    <citation type="submission" date="2012-09" db="EMBL/GenBank/DDBJ databases">
        <title>Genome Sequence of alkane-degrading Bacterium Alcanivorax venustensis ISO4.</title>
        <authorList>
            <person name="Lai Q."/>
            <person name="Shao Z."/>
        </authorList>
    </citation>
    <scope>NUCLEOTIDE SEQUENCE [LARGE SCALE GENOMIC DNA]</scope>
    <source>
        <strain evidence="2 3">ISO4</strain>
    </source>
</reference>
<dbReference type="CDD" id="cd02440">
    <property type="entry name" value="AdoMet_MTases"/>
    <property type="match status" value="1"/>
</dbReference>
<feature type="domain" description="Methyltransferase type 11" evidence="1">
    <location>
        <begin position="36"/>
        <end position="132"/>
    </location>
</feature>
<accession>A0ABS0AEL5</accession>
<comment type="caution">
    <text evidence="2">The sequence shown here is derived from an EMBL/GenBank/DDBJ whole genome shotgun (WGS) entry which is preliminary data.</text>
</comment>
<dbReference type="InterPro" id="IPR013216">
    <property type="entry name" value="Methyltransf_11"/>
</dbReference>
<dbReference type="InterPro" id="IPR052356">
    <property type="entry name" value="Thiol_S-MT"/>
</dbReference>
<dbReference type="InterPro" id="IPR029063">
    <property type="entry name" value="SAM-dependent_MTases_sf"/>
</dbReference>
<name>A0ABS0AEL5_9GAMM</name>
<dbReference type="EMBL" id="ARXR01000006">
    <property type="protein sequence ID" value="MBF5052519.1"/>
    <property type="molecule type" value="Genomic_DNA"/>
</dbReference>
<evidence type="ECO:0000259" key="1">
    <source>
        <dbReference type="Pfam" id="PF08241"/>
    </source>
</evidence>
<dbReference type="SUPFAM" id="SSF53335">
    <property type="entry name" value="S-adenosyl-L-methionine-dependent methyltransferases"/>
    <property type="match status" value="1"/>
</dbReference>
<dbReference type="Gene3D" id="3.40.50.150">
    <property type="entry name" value="Vaccinia Virus protein VP39"/>
    <property type="match status" value="1"/>
</dbReference>
<gene>
    <name evidence="2" type="ORF">ISO4_01121</name>
</gene>
<dbReference type="Pfam" id="PF08241">
    <property type="entry name" value="Methyltransf_11"/>
    <property type="match status" value="1"/>
</dbReference>
<protein>
    <recommendedName>
        <fullName evidence="1">Methyltransferase type 11 domain-containing protein</fullName>
    </recommendedName>
</protein>
<evidence type="ECO:0000313" key="2">
    <source>
        <dbReference type="EMBL" id="MBF5052519.1"/>
    </source>
</evidence>
<dbReference type="RefSeq" id="WP_142948703.1">
    <property type="nucleotide sequence ID" value="NZ_ARXR01000006.1"/>
</dbReference>
<dbReference type="PANTHER" id="PTHR45036:SF1">
    <property type="entry name" value="METHYLTRANSFERASE LIKE 7A"/>
    <property type="match status" value="1"/>
</dbReference>
<dbReference type="Proteomes" id="UP000644441">
    <property type="component" value="Unassembled WGS sequence"/>
</dbReference>
<keyword evidence="3" id="KW-1185">Reference proteome</keyword>
<proteinExistence type="predicted"/>